<comment type="caution">
    <text evidence="1">The sequence shown here is derived from an EMBL/GenBank/DDBJ whole genome shotgun (WGS) entry which is preliminary data.</text>
</comment>
<dbReference type="EMBL" id="JAIMJC010000005">
    <property type="protein sequence ID" value="KAH0524694.1"/>
    <property type="molecule type" value="Genomic_DNA"/>
</dbReference>
<reference evidence="1 2" key="1">
    <citation type="submission" date="2021-08" db="EMBL/GenBank/DDBJ databases">
        <title>The highly contiguous genome resource for Trichoderma semiorbis FJ059, a fungal antagonistic to plant pathogens.</title>
        <authorList>
            <person name="Liu T."/>
        </authorList>
    </citation>
    <scope>NUCLEOTIDE SEQUENCE [LARGE SCALE GENOMIC DNA]</scope>
    <source>
        <strain evidence="1 2">FJ059</strain>
    </source>
</reference>
<dbReference type="Proteomes" id="UP000826573">
    <property type="component" value="Unassembled WGS sequence"/>
</dbReference>
<accession>A0A9P8KSC6</accession>
<sequence>MHVLPVLDQTNLLVGSRILRASTRLAMQSLLYRTDRPQCPCFQLLALPCTDHRSNLSVTHPWAIQAGGVPPLTGSVPRL</sequence>
<protein>
    <submittedName>
        <fullName evidence="1">Uncharacterized protein</fullName>
    </submittedName>
</protein>
<organism evidence="1 2">
    <name type="scientific">Trichoderma semiorbis</name>
    <dbReference type="NCBI Taxonomy" id="1491008"/>
    <lineage>
        <taxon>Eukaryota</taxon>
        <taxon>Fungi</taxon>
        <taxon>Dikarya</taxon>
        <taxon>Ascomycota</taxon>
        <taxon>Pezizomycotina</taxon>
        <taxon>Sordariomycetes</taxon>
        <taxon>Hypocreomycetidae</taxon>
        <taxon>Hypocreales</taxon>
        <taxon>Hypocreaceae</taxon>
        <taxon>Trichoderma</taxon>
    </lineage>
</organism>
<evidence type="ECO:0000313" key="2">
    <source>
        <dbReference type="Proteomes" id="UP000826573"/>
    </source>
</evidence>
<keyword evidence="2" id="KW-1185">Reference proteome</keyword>
<evidence type="ECO:0000313" key="1">
    <source>
        <dbReference type="EMBL" id="KAH0524694.1"/>
    </source>
</evidence>
<gene>
    <name evidence="1" type="ORF">TsFJ059_007170</name>
</gene>
<name>A0A9P8KSC6_9HYPO</name>
<dbReference type="AlphaFoldDB" id="A0A9P8KSC6"/>
<proteinExistence type="predicted"/>